<organism evidence="3 4">
    <name type="scientific">Candidatus Yonathbacteria bacterium RIFCSPLOWO2_01_FULL_47_33b</name>
    <dbReference type="NCBI Taxonomy" id="1802727"/>
    <lineage>
        <taxon>Bacteria</taxon>
        <taxon>Candidatus Yonathiibacteriota</taxon>
    </lineage>
</organism>
<reference evidence="3 4" key="1">
    <citation type="journal article" date="2016" name="Nat. Commun.">
        <title>Thousands of microbial genomes shed light on interconnected biogeochemical processes in an aquifer system.</title>
        <authorList>
            <person name="Anantharaman K."/>
            <person name="Brown C.T."/>
            <person name="Hug L.A."/>
            <person name="Sharon I."/>
            <person name="Castelle C.J."/>
            <person name="Probst A.J."/>
            <person name="Thomas B.C."/>
            <person name="Singh A."/>
            <person name="Wilkins M.J."/>
            <person name="Karaoz U."/>
            <person name="Brodie E.L."/>
            <person name="Williams K.H."/>
            <person name="Hubbard S.S."/>
            <person name="Banfield J.F."/>
        </authorList>
    </citation>
    <scope>NUCLEOTIDE SEQUENCE [LARGE SCALE GENOMIC DNA]</scope>
</reference>
<accession>A0A1G2SGU4</accession>
<dbReference type="EMBL" id="MHUW01000005">
    <property type="protein sequence ID" value="OHA84215.1"/>
    <property type="molecule type" value="Genomic_DNA"/>
</dbReference>
<gene>
    <name evidence="3" type="ORF">A2937_01740</name>
</gene>
<dbReference type="NCBIfam" id="TIGR01439">
    <property type="entry name" value="lp_hng_hel_AbrB"/>
    <property type="match status" value="1"/>
</dbReference>
<dbReference type="SUPFAM" id="SSF89447">
    <property type="entry name" value="AbrB/MazE/MraZ-like"/>
    <property type="match status" value="1"/>
</dbReference>
<evidence type="ECO:0000313" key="3">
    <source>
        <dbReference type="EMBL" id="OHA84215.1"/>
    </source>
</evidence>
<dbReference type="PROSITE" id="PS51740">
    <property type="entry name" value="SPOVT_ABRB"/>
    <property type="match status" value="1"/>
</dbReference>
<dbReference type="InterPro" id="IPR007159">
    <property type="entry name" value="SpoVT-AbrB_dom"/>
</dbReference>
<dbReference type="InterPro" id="IPR037914">
    <property type="entry name" value="SpoVT-AbrB_sf"/>
</dbReference>
<dbReference type="Proteomes" id="UP000177987">
    <property type="component" value="Unassembled WGS sequence"/>
</dbReference>
<comment type="caution">
    <text evidence="3">The sequence shown here is derived from an EMBL/GenBank/DDBJ whole genome shotgun (WGS) entry which is preliminary data.</text>
</comment>
<dbReference type="STRING" id="1802727.A2937_01740"/>
<protein>
    <recommendedName>
        <fullName evidence="2">SpoVT-AbrB domain-containing protein</fullName>
    </recommendedName>
</protein>
<evidence type="ECO:0000313" key="4">
    <source>
        <dbReference type="Proteomes" id="UP000177987"/>
    </source>
</evidence>
<evidence type="ECO:0000259" key="2">
    <source>
        <dbReference type="PROSITE" id="PS51740"/>
    </source>
</evidence>
<keyword evidence="1" id="KW-0238">DNA-binding</keyword>
<name>A0A1G2SGU4_9BACT</name>
<dbReference type="AlphaFoldDB" id="A0A1G2SGU4"/>
<proteinExistence type="predicted"/>
<dbReference type="Pfam" id="PF04014">
    <property type="entry name" value="MazE_antitoxin"/>
    <property type="match status" value="1"/>
</dbReference>
<dbReference type="GO" id="GO:0003677">
    <property type="term" value="F:DNA binding"/>
    <property type="evidence" value="ECO:0007669"/>
    <property type="project" value="UniProtKB-UniRule"/>
</dbReference>
<dbReference type="SMART" id="SM00966">
    <property type="entry name" value="SpoVT_AbrB"/>
    <property type="match status" value="1"/>
</dbReference>
<evidence type="ECO:0000256" key="1">
    <source>
        <dbReference type="PROSITE-ProRule" id="PRU01076"/>
    </source>
</evidence>
<dbReference type="Gene3D" id="2.10.260.10">
    <property type="match status" value="1"/>
</dbReference>
<feature type="domain" description="SpoVT-AbrB" evidence="2">
    <location>
        <begin position="8"/>
        <end position="50"/>
    </location>
</feature>
<sequence length="84" mass="9581">MAKTLTFEKIQRVTSKGQITLPAVWRKEFGTDQVVVTSKGGKIEIAPVRRSREDEYTVFDAIRDNKGKGIKAEDFIKILDKINR</sequence>